<protein>
    <submittedName>
        <fullName evidence="2">Uncharacterized protein</fullName>
    </submittedName>
</protein>
<dbReference type="RefSeq" id="WP_052438815.1">
    <property type="nucleotide sequence ID" value="NZ_BBPN01000016.1"/>
</dbReference>
<dbReference type="STRING" id="235985.SAMN05414137_1733"/>
<dbReference type="OrthoDB" id="4094997at2"/>
<keyword evidence="3" id="KW-1185">Reference proteome</keyword>
<accession>A0A1H8BNH4</accession>
<dbReference type="eggNOG" id="ENOG5032KC7">
    <property type="taxonomic scope" value="Bacteria"/>
</dbReference>
<evidence type="ECO:0000256" key="1">
    <source>
        <dbReference type="SAM" id="MobiDB-lite"/>
    </source>
</evidence>
<dbReference type="AlphaFoldDB" id="A0A1H8BNH4"/>
<sequence length="152" mass="16861">MRRPLLPDVEQFAQPGSSDWRPEWVPQVWTTRLPAGRFWEAVRVAGPEAQQALDLLGADIGPVISNPYAQVSFFLLDQADGPWVPTRTARLLRHGTVVAIPQWHVRSGRDVHWAVPPGRGTTDPGALREALVGPRPQPRRIAPPAVTQRPKP</sequence>
<evidence type="ECO:0000313" key="3">
    <source>
        <dbReference type="Proteomes" id="UP000183015"/>
    </source>
</evidence>
<feature type="region of interest" description="Disordered" evidence="1">
    <location>
        <begin position="115"/>
        <end position="152"/>
    </location>
</feature>
<dbReference type="Proteomes" id="UP000183015">
    <property type="component" value="Unassembled WGS sequence"/>
</dbReference>
<gene>
    <name evidence="2" type="ORF">SAMN05414137_1733</name>
</gene>
<organism evidence="2 3">
    <name type="scientific">Streptacidiphilus jiangxiensis</name>
    <dbReference type="NCBI Taxonomy" id="235985"/>
    <lineage>
        <taxon>Bacteria</taxon>
        <taxon>Bacillati</taxon>
        <taxon>Actinomycetota</taxon>
        <taxon>Actinomycetes</taxon>
        <taxon>Kitasatosporales</taxon>
        <taxon>Streptomycetaceae</taxon>
        <taxon>Streptacidiphilus</taxon>
    </lineage>
</organism>
<evidence type="ECO:0000313" key="2">
    <source>
        <dbReference type="EMBL" id="SEM84451.1"/>
    </source>
</evidence>
<name>A0A1H8BNH4_STRJI</name>
<reference evidence="3" key="1">
    <citation type="submission" date="2016-10" db="EMBL/GenBank/DDBJ databases">
        <authorList>
            <person name="Varghese N."/>
        </authorList>
    </citation>
    <scope>NUCLEOTIDE SEQUENCE [LARGE SCALE GENOMIC DNA]</scope>
    <source>
        <strain evidence="3">DSM 45096 / BCRC 16803 / CGMCC 4.1857 / CIP 109030 / JCM 12277 / KCTC 19219 / NBRC 100920 / 33214</strain>
    </source>
</reference>
<proteinExistence type="predicted"/>
<dbReference type="EMBL" id="FOAZ01000073">
    <property type="protein sequence ID" value="SEM84451.1"/>
    <property type="molecule type" value="Genomic_DNA"/>
</dbReference>